<gene>
    <name evidence="4" type="ORF">OR16_07811</name>
</gene>
<proteinExistence type="predicted"/>
<dbReference type="InterPro" id="IPR010998">
    <property type="entry name" value="Integrase_recombinase_N"/>
</dbReference>
<dbReference type="GO" id="GO:0015074">
    <property type="term" value="P:DNA integration"/>
    <property type="evidence" value="ECO:0007669"/>
    <property type="project" value="InterPro"/>
</dbReference>
<dbReference type="RefSeq" id="WP_006157292.1">
    <property type="nucleotide sequence ID" value="NZ_AHJE01000017.1"/>
</dbReference>
<dbReference type="EMBL" id="AHJE01000017">
    <property type="protein sequence ID" value="EHP43596.1"/>
    <property type="molecule type" value="Genomic_DNA"/>
</dbReference>
<sequence>MIFEDVVGIYLSGSNHRSKQRDHYSLQRLQPYFGGRSVADLRRVDVRSYIALRQSEGVKESTIGRELRFFSAAINFVRLEHDRPELANPVQRLGLDSSEGRVRWITRDEATSLVDAAELHARRPHLPCFIRLALNTGARKSELLKLTWSRVDRDRRFFLLEAGDTSTALRRQGLLVRSQPGAPSLATISIVSQPRFPAA</sequence>
<dbReference type="SUPFAM" id="SSF56349">
    <property type="entry name" value="DNA breaking-rejoining enzymes"/>
    <property type="match status" value="1"/>
</dbReference>
<organism evidence="4 5">
    <name type="scientific">Cupriavidus basilensis OR16</name>
    <dbReference type="NCBI Taxonomy" id="1127483"/>
    <lineage>
        <taxon>Bacteria</taxon>
        <taxon>Pseudomonadati</taxon>
        <taxon>Pseudomonadota</taxon>
        <taxon>Betaproteobacteria</taxon>
        <taxon>Burkholderiales</taxon>
        <taxon>Burkholderiaceae</taxon>
        <taxon>Cupriavidus</taxon>
    </lineage>
</organism>
<dbReference type="Pfam" id="PF00589">
    <property type="entry name" value="Phage_integrase"/>
    <property type="match status" value="1"/>
</dbReference>
<dbReference type="GO" id="GO:0003677">
    <property type="term" value="F:DNA binding"/>
    <property type="evidence" value="ECO:0007669"/>
    <property type="project" value="UniProtKB-KW"/>
</dbReference>
<evidence type="ECO:0000256" key="1">
    <source>
        <dbReference type="ARBA" id="ARBA00023125"/>
    </source>
</evidence>
<comment type="caution">
    <text evidence="4">The sequence shown here is derived from an EMBL/GenBank/DDBJ whole genome shotgun (WGS) entry which is preliminary data.</text>
</comment>
<dbReference type="Proteomes" id="UP000005808">
    <property type="component" value="Unassembled WGS sequence"/>
</dbReference>
<evidence type="ECO:0000259" key="3">
    <source>
        <dbReference type="PROSITE" id="PS51898"/>
    </source>
</evidence>
<dbReference type="InterPro" id="IPR011010">
    <property type="entry name" value="DNA_brk_join_enz"/>
</dbReference>
<keyword evidence="1" id="KW-0238">DNA-binding</keyword>
<dbReference type="AlphaFoldDB" id="H1S1M1"/>
<dbReference type="InterPro" id="IPR002104">
    <property type="entry name" value="Integrase_catalytic"/>
</dbReference>
<dbReference type="Gene3D" id="1.10.443.10">
    <property type="entry name" value="Intergrase catalytic core"/>
    <property type="match status" value="1"/>
</dbReference>
<dbReference type="InterPro" id="IPR013762">
    <property type="entry name" value="Integrase-like_cat_sf"/>
</dbReference>
<dbReference type="Gene3D" id="1.10.150.130">
    <property type="match status" value="1"/>
</dbReference>
<name>H1S1M1_9BURK</name>
<feature type="domain" description="Tyr recombinase" evidence="3">
    <location>
        <begin position="100"/>
        <end position="199"/>
    </location>
</feature>
<dbReference type="PROSITE" id="PS51898">
    <property type="entry name" value="TYR_RECOMBINASE"/>
    <property type="match status" value="1"/>
</dbReference>
<evidence type="ECO:0000256" key="2">
    <source>
        <dbReference type="ARBA" id="ARBA00023172"/>
    </source>
</evidence>
<evidence type="ECO:0000313" key="5">
    <source>
        <dbReference type="Proteomes" id="UP000005808"/>
    </source>
</evidence>
<protein>
    <submittedName>
        <fullName evidence="4">Bacteriophage integrase</fullName>
    </submittedName>
</protein>
<accession>H1S1M1</accession>
<evidence type="ECO:0000313" key="4">
    <source>
        <dbReference type="EMBL" id="EHP43596.1"/>
    </source>
</evidence>
<reference evidence="4 5" key="1">
    <citation type="journal article" date="2012" name="J. Bacteriol.">
        <title>De Novo Genome Project of Cupriavidus basilensis OR16.</title>
        <authorList>
            <person name="Cserhati M."/>
            <person name="Kriszt B."/>
            <person name="Szoboszlay S."/>
            <person name="Toth A."/>
            <person name="Szabo I."/>
            <person name="Tancsics A."/>
            <person name="Nagy I."/>
            <person name="Horvath B."/>
            <person name="Nagy I."/>
            <person name="Kukolya J."/>
        </authorList>
    </citation>
    <scope>NUCLEOTIDE SEQUENCE [LARGE SCALE GENOMIC DNA]</scope>
    <source>
        <strain evidence="4 5">OR16</strain>
    </source>
</reference>
<dbReference type="GO" id="GO:0006310">
    <property type="term" value="P:DNA recombination"/>
    <property type="evidence" value="ECO:0007669"/>
    <property type="project" value="UniProtKB-KW"/>
</dbReference>
<keyword evidence="2" id="KW-0233">DNA recombination</keyword>